<dbReference type="Gene3D" id="1.20.5.170">
    <property type="match status" value="1"/>
</dbReference>
<organism evidence="9 10">
    <name type="scientific">Orchesella cincta</name>
    <name type="common">Springtail</name>
    <name type="synonym">Podura cincta</name>
    <dbReference type="NCBI Taxonomy" id="48709"/>
    <lineage>
        <taxon>Eukaryota</taxon>
        <taxon>Metazoa</taxon>
        <taxon>Ecdysozoa</taxon>
        <taxon>Arthropoda</taxon>
        <taxon>Hexapoda</taxon>
        <taxon>Collembola</taxon>
        <taxon>Entomobryomorpha</taxon>
        <taxon>Entomobryoidea</taxon>
        <taxon>Orchesellidae</taxon>
        <taxon>Orchesellinae</taxon>
        <taxon>Orchesella</taxon>
    </lineage>
</organism>
<dbReference type="PANTHER" id="PTHR23334">
    <property type="entry name" value="CCAAT/ENHANCER BINDING PROTEIN"/>
    <property type="match status" value="1"/>
</dbReference>
<protein>
    <submittedName>
        <fullName evidence="9">CCAAT/enhancer-binding protein gamma</fullName>
    </submittedName>
</protein>
<dbReference type="SUPFAM" id="SSF57959">
    <property type="entry name" value="Leucine zipper domain"/>
    <property type="match status" value="1"/>
</dbReference>
<reference evidence="9 10" key="1">
    <citation type="journal article" date="2016" name="Genome Biol. Evol.">
        <title>Gene Family Evolution Reflects Adaptation to Soil Environmental Stressors in the Genome of the Collembolan Orchesella cincta.</title>
        <authorList>
            <person name="Faddeeva-Vakhrusheva A."/>
            <person name="Derks M.F."/>
            <person name="Anvar S.Y."/>
            <person name="Agamennone V."/>
            <person name="Suring W."/>
            <person name="Smit S."/>
            <person name="van Straalen N.M."/>
            <person name="Roelofs D."/>
        </authorList>
    </citation>
    <scope>NUCLEOTIDE SEQUENCE [LARGE SCALE GENOMIC DNA]</scope>
    <source>
        <tissue evidence="9">Mixed pool</tissue>
    </source>
</reference>
<name>A0A1D2NJ05_ORCCI</name>
<feature type="domain" description="BZIP" evidence="8">
    <location>
        <begin position="14"/>
        <end position="77"/>
    </location>
</feature>
<dbReference type="InterPro" id="IPR046347">
    <property type="entry name" value="bZIP_sf"/>
</dbReference>
<dbReference type="GO" id="GO:0000981">
    <property type="term" value="F:DNA-binding transcription factor activity, RNA polymerase II-specific"/>
    <property type="evidence" value="ECO:0007669"/>
    <property type="project" value="TreeGrafter"/>
</dbReference>
<evidence type="ECO:0000256" key="7">
    <source>
        <dbReference type="SAM" id="MobiDB-lite"/>
    </source>
</evidence>
<evidence type="ECO:0000313" key="9">
    <source>
        <dbReference type="EMBL" id="ODN05231.1"/>
    </source>
</evidence>
<keyword evidence="10" id="KW-1185">Reference proteome</keyword>
<keyword evidence="6" id="KW-0539">Nucleus</keyword>
<evidence type="ECO:0000259" key="8">
    <source>
        <dbReference type="PROSITE" id="PS50217"/>
    </source>
</evidence>
<dbReference type="Proteomes" id="UP000094527">
    <property type="component" value="Unassembled WGS sequence"/>
</dbReference>
<keyword evidence="3" id="KW-0805">Transcription regulation</keyword>
<dbReference type="STRING" id="48709.A0A1D2NJ05"/>
<comment type="similarity">
    <text evidence="2">Belongs to the bZIP family. C/EBP subfamily.</text>
</comment>
<dbReference type="AlphaFoldDB" id="A0A1D2NJ05"/>
<keyword evidence="4" id="KW-0238">DNA-binding</keyword>
<dbReference type="CDD" id="cd14693">
    <property type="entry name" value="bZIP_CEBP"/>
    <property type="match status" value="1"/>
</dbReference>
<dbReference type="Pfam" id="PF07716">
    <property type="entry name" value="bZIP_2"/>
    <property type="match status" value="1"/>
</dbReference>
<feature type="compositionally biased region" description="Basic and acidic residues" evidence="7">
    <location>
        <begin position="13"/>
        <end position="24"/>
    </location>
</feature>
<accession>A0A1D2NJ05</accession>
<sequence length="174" mass="19423">MGSKKKTAMMDKNSSEYREKREKNNNAVKRSRDKSKAKAVEAQVRVQKLQTENEYLRSTVDNMTSELKYLKEMLISQAGAVEYLSPQMEQELEELLREDAPTDVEKISSILVEMKRLQSLHQGGGGGAADYLMSAVAHGTTPGYHTQPTPDVYQPNGNLYDQSITGGHGGNLHY</sequence>
<dbReference type="EMBL" id="LJIJ01000027">
    <property type="protein sequence ID" value="ODN05231.1"/>
    <property type="molecule type" value="Genomic_DNA"/>
</dbReference>
<evidence type="ECO:0000256" key="5">
    <source>
        <dbReference type="ARBA" id="ARBA00023163"/>
    </source>
</evidence>
<dbReference type="OrthoDB" id="10039716at2759"/>
<dbReference type="GO" id="GO:0005634">
    <property type="term" value="C:nucleus"/>
    <property type="evidence" value="ECO:0007669"/>
    <property type="project" value="UniProtKB-SubCell"/>
</dbReference>
<proteinExistence type="inferred from homology"/>
<comment type="caution">
    <text evidence="9">The sequence shown here is derived from an EMBL/GenBank/DDBJ whole genome shotgun (WGS) entry which is preliminary data.</text>
</comment>
<comment type="subcellular location">
    <subcellularLocation>
        <location evidence="1">Nucleus</location>
    </subcellularLocation>
</comment>
<dbReference type="GO" id="GO:0006351">
    <property type="term" value="P:DNA-templated transcription"/>
    <property type="evidence" value="ECO:0007669"/>
    <property type="project" value="InterPro"/>
</dbReference>
<keyword evidence="5" id="KW-0804">Transcription</keyword>
<evidence type="ECO:0000256" key="4">
    <source>
        <dbReference type="ARBA" id="ARBA00023125"/>
    </source>
</evidence>
<dbReference type="PANTHER" id="PTHR23334:SF69">
    <property type="entry name" value="CCAAT_ENHANCER-BINDING PROTEIN GAMMA"/>
    <property type="match status" value="1"/>
</dbReference>
<dbReference type="PROSITE" id="PS50217">
    <property type="entry name" value="BZIP"/>
    <property type="match status" value="1"/>
</dbReference>
<evidence type="ECO:0000256" key="3">
    <source>
        <dbReference type="ARBA" id="ARBA00023015"/>
    </source>
</evidence>
<dbReference type="GO" id="GO:0000978">
    <property type="term" value="F:RNA polymerase II cis-regulatory region sequence-specific DNA binding"/>
    <property type="evidence" value="ECO:0007669"/>
    <property type="project" value="TreeGrafter"/>
</dbReference>
<gene>
    <name evidence="9" type="ORF">Ocin01_01433</name>
</gene>
<feature type="region of interest" description="Disordered" evidence="7">
    <location>
        <begin position="1"/>
        <end position="41"/>
    </location>
</feature>
<evidence type="ECO:0000256" key="2">
    <source>
        <dbReference type="ARBA" id="ARBA00006951"/>
    </source>
</evidence>
<dbReference type="SMART" id="SM00338">
    <property type="entry name" value="BRLZ"/>
    <property type="match status" value="1"/>
</dbReference>
<evidence type="ECO:0000256" key="1">
    <source>
        <dbReference type="ARBA" id="ARBA00004123"/>
    </source>
</evidence>
<dbReference type="InterPro" id="IPR031106">
    <property type="entry name" value="C/EBP"/>
</dbReference>
<evidence type="ECO:0000256" key="6">
    <source>
        <dbReference type="ARBA" id="ARBA00023242"/>
    </source>
</evidence>
<evidence type="ECO:0000313" key="10">
    <source>
        <dbReference type="Proteomes" id="UP000094527"/>
    </source>
</evidence>
<dbReference type="InterPro" id="IPR004827">
    <property type="entry name" value="bZIP"/>
</dbReference>